<protein>
    <submittedName>
        <fullName evidence="1">Uncharacterized protein</fullName>
    </submittedName>
</protein>
<name>A0ABR7GGM8_9FIRM</name>
<evidence type="ECO:0000313" key="2">
    <source>
        <dbReference type="Proteomes" id="UP000643810"/>
    </source>
</evidence>
<gene>
    <name evidence="1" type="ORF">H8R94_08400</name>
</gene>
<keyword evidence="2" id="KW-1185">Reference proteome</keyword>
<proteinExistence type="predicted"/>
<comment type="caution">
    <text evidence="1">The sequence shown here is derived from an EMBL/GenBank/DDBJ whole genome shotgun (WGS) entry which is preliminary data.</text>
</comment>
<evidence type="ECO:0000313" key="1">
    <source>
        <dbReference type="EMBL" id="MBC5686614.1"/>
    </source>
</evidence>
<reference evidence="1 2" key="1">
    <citation type="submission" date="2020-08" db="EMBL/GenBank/DDBJ databases">
        <title>Genome public.</title>
        <authorList>
            <person name="Liu C."/>
            <person name="Sun Q."/>
        </authorList>
    </citation>
    <scope>NUCLEOTIDE SEQUENCE [LARGE SCALE GENOMIC DNA]</scope>
    <source>
        <strain evidence="1 2">NSJ-9</strain>
    </source>
</reference>
<sequence length="235" mass="27570">MARNIIIAIIIVTVICGLVYSWQSRQQLDYRDCLEETAFTVDGQAVQMKWLGFYVVYEEREVEKQAQIYHADNTADYWNLHVDGHFIRQDAKDTIMQMAIHDYIYYQKAQAEGMTLDASEQRSLENTISDFWMDLLDDQVDNLPVTDEYIVETMQRIALAEKYQAALAAKKDRSYTSYSWNGGYYKKWLAKQDVEINDKIWDRVSVGNITLKHDKVNYVNGQDEKDSDENENRKK</sequence>
<dbReference type="RefSeq" id="WP_186854393.1">
    <property type="nucleotide sequence ID" value="NZ_JACOPG010000003.1"/>
</dbReference>
<dbReference type="Proteomes" id="UP000643810">
    <property type="component" value="Unassembled WGS sequence"/>
</dbReference>
<organism evidence="1 2">
    <name type="scientific">Roseburia lenta</name>
    <dbReference type="NCBI Taxonomy" id="2763061"/>
    <lineage>
        <taxon>Bacteria</taxon>
        <taxon>Bacillati</taxon>
        <taxon>Bacillota</taxon>
        <taxon>Clostridia</taxon>
        <taxon>Lachnospirales</taxon>
        <taxon>Lachnospiraceae</taxon>
        <taxon>Roseburia</taxon>
    </lineage>
</organism>
<dbReference type="EMBL" id="JACOPG010000003">
    <property type="protein sequence ID" value="MBC5686614.1"/>
    <property type="molecule type" value="Genomic_DNA"/>
</dbReference>
<accession>A0ABR7GGM8</accession>